<dbReference type="EMBL" id="BGPR01010485">
    <property type="protein sequence ID" value="GBN46415.1"/>
    <property type="molecule type" value="Genomic_DNA"/>
</dbReference>
<name>A0A4Y2P3F6_ARAVE</name>
<reference evidence="2 3" key="1">
    <citation type="journal article" date="2019" name="Sci. Rep.">
        <title>Orb-weaving spider Araneus ventricosus genome elucidates the spidroin gene catalogue.</title>
        <authorList>
            <person name="Kono N."/>
            <person name="Nakamura H."/>
            <person name="Ohtoshi R."/>
            <person name="Moran D.A.P."/>
            <person name="Shinohara A."/>
            <person name="Yoshida Y."/>
            <person name="Fujiwara M."/>
            <person name="Mori M."/>
            <person name="Tomita M."/>
            <person name="Arakawa K."/>
        </authorList>
    </citation>
    <scope>NUCLEOTIDE SEQUENCE [LARGE SCALE GENOMIC DNA]</scope>
</reference>
<keyword evidence="3" id="KW-1185">Reference proteome</keyword>
<evidence type="ECO:0000313" key="2">
    <source>
        <dbReference type="EMBL" id="GBN46415.1"/>
    </source>
</evidence>
<feature type="compositionally biased region" description="Polar residues" evidence="1">
    <location>
        <begin position="87"/>
        <end position="104"/>
    </location>
</feature>
<feature type="region of interest" description="Disordered" evidence="1">
    <location>
        <begin position="87"/>
        <end position="106"/>
    </location>
</feature>
<evidence type="ECO:0000256" key="1">
    <source>
        <dbReference type="SAM" id="MobiDB-lite"/>
    </source>
</evidence>
<sequence length="139" mass="15365">MSALKCLVQEYRLRDITSGKEQINVIIAKAFFHSSEVFHLPCKCVSCTGPHSAKECHLACNDPIKCANCGGDHLANWTNVPASLKSGNNHKSLKSGNSRTQKTQKSSRKITPYLSYAFVCCGFTMEYETISKLVCSKRS</sequence>
<protein>
    <submittedName>
        <fullName evidence="2">Uncharacterized protein</fullName>
    </submittedName>
</protein>
<evidence type="ECO:0000313" key="3">
    <source>
        <dbReference type="Proteomes" id="UP000499080"/>
    </source>
</evidence>
<dbReference type="Proteomes" id="UP000499080">
    <property type="component" value="Unassembled WGS sequence"/>
</dbReference>
<accession>A0A4Y2P3F6</accession>
<comment type="caution">
    <text evidence="2">The sequence shown here is derived from an EMBL/GenBank/DDBJ whole genome shotgun (WGS) entry which is preliminary data.</text>
</comment>
<organism evidence="2 3">
    <name type="scientific">Araneus ventricosus</name>
    <name type="common">Orbweaver spider</name>
    <name type="synonym">Epeira ventricosa</name>
    <dbReference type="NCBI Taxonomy" id="182803"/>
    <lineage>
        <taxon>Eukaryota</taxon>
        <taxon>Metazoa</taxon>
        <taxon>Ecdysozoa</taxon>
        <taxon>Arthropoda</taxon>
        <taxon>Chelicerata</taxon>
        <taxon>Arachnida</taxon>
        <taxon>Araneae</taxon>
        <taxon>Araneomorphae</taxon>
        <taxon>Entelegynae</taxon>
        <taxon>Araneoidea</taxon>
        <taxon>Araneidae</taxon>
        <taxon>Araneus</taxon>
    </lineage>
</organism>
<proteinExistence type="predicted"/>
<dbReference type="OrthoDB" id="8123891at2759"/>
<gene>
    <name evidence="2" type="ORF">AVEN_108293_1</name>
</gene>
<dbReference type="AlphaFoldDB" id="A0A4Y2P3F6"/>